<dbReference type="GO" id="GO:0004312">
    <property type="term" value="F:fatty acid synthase activity"/>
    <property type="evidence" value="ECO:0007669"/>
    <property type="project" value="InterPro"/>
</dbReference>
<dbReference type="InterPro" id="IPR029069">
    <property type="entry name" value="HotDog_dom_sf"/>
</dbReference>
<reference evidence="3" key="1">
    <citation type="submission" date="2017-01" db="EMBL/GenBank/DDBJ databases">
        <authorList>
            <person name="Varghese N."/>
            <person name="Submissions S."/>
        </authorList>
    </citation>
    <scope>NUCLEOTIDE SEQUENCE [LARGE SCALE GENOMIC DNA]</scope>
    <source>
        <strain evidence="3">DSM 16176</strain>
    </source>
</reference>
<gene>
    <name evidence="2" type="ORF">SAMN05421799_105161</name>
</gene>
<dbReference type="InterPro" id="IPR003965">
    <property type="entry name" value="Fatty_acid_synthase"/>
</dbReference>
<dbReference type="RefSeq" id="WP_076346722.1">
    <property type="nucleotide sequence ID" value="NZ_FTOO01000005.1"/>
</dbReference>
<protein>
    <submittedName>
        <fullName evidence="2">MaoC like domain-containing protein</fullName>
    </submittedName>
</protein>
<dbReference type="AlphaFoldDB" id="A0A1N7MHV3"/>
<feature type="domain" description="MaoC-like" evidence="1">
    <location>
        <begin position="8"/>
        <end position="113"/>
    </location>
</feature>
<dbReference type="InterPro" id="IPR002539">
    <property type="entry name" value="MaoC-like_dom"/>
</dbReference>
<keyword evidence="3" id="KW-1185">Reference proteome</keyword>
<dbReference type="PANTHER" id="PTHR43841:SF3">
    <property type="entry name" value="(3R)-HYDROXYACYL-ACP DEHYDRATASE SUBUNIT HADB"/>
    <property type="match status" value="1"/>
</dbReference>
<dbReference type="GO" id="GO:0005835">
    <property type="term" value="C:fatty acid synthase complex"/>
    <property type="evidence" value="ECO:0007669"/>
    <property type="project" value="InterPro"/>
</dbReference>
<dbReference type="STRING" id="252246.SAMN05421799_105161"/>
<dbReference type="Proteomes" id="UP000186156">
    <property type="component" value="Unassembled WGS sequence"/>
</dbReference>
<dbReference type="PRINTS" id="PR01483">
    <property type="entry name" value="FASYNTHASE"/>
</dbReference>
<name>A0A1N7MHV3_9BACL</name>
<evidence type="ECO:0000313" key="2">
    <source>
        <dbReference type="EMBL" id="SIS85652.1"/>
    </source>
</evidence>
<dbReference type="Gene3D" id="3.10.129.10">
    <property type="entry name" value="Hotdog Thioesterase"/>
    <property type="match status" value="1"/>
</dbReference>
<evidence type="ECO:0000313" key="3">
    <source>
        <dbReference type="Proteomes" id="UP000186156"/>
    </source>
</evidence>
<dbReference type="GO" id="GO:0006633">
    <property type="term" value="P:fatty acid biosynthetic process"/>
    <property type="evidence" value="ECO:0007669"/>
    <property type="project" value="InterPro"/>
</dbReference>
<dbReference type="SUPFAM" id="SSF54637">
    <property type="entry name" value="Thioesterase/thiol ester dehydrase-isomerase"/>
    <property type="match status" value="1"/>
</dbReference>
<evidence type="ECO:0000259" key="1">
    <source>
        <dbReference type="Pfam" id="PF01575"/>
    </source>
</evidence>
<dbReference type="OrthoDB" id="9801625at2"/>
<dbReference type="Pfam" id="PF01575">
    <property type="entry name" value="MaoC_dehydratas"/>
    <property type="match status" value="1"/>
</dbReference>
<organism evidence="2 3">
    <name type="scientific">Alicyclobacillus vulcanalis</name>
    <dbReference type="NCBI Taxonomy" id="252246"/>
    <lineage>
        <taxon>Bacteria</taxon>
        <taxon>Bacillati</taxon>
        <taxon>Bacillota</taxon>
        <taxon>Bacilli</taxon>
        <taxon>Bacillales</taxon>
        <taxon>Alicyclobacillaceae</taxon>
        <taxon>Alicyclobacillus</taxon>
    </lineage>
</organism>
<proteinExistence type="predicted"/>
<sequence length="140" mass="15108">MTAKRYQPGNHLTALVKPPVTKIQLVKYSGASGDFNPIHTVEEFAKEAGLGGVIAHGMLTMGFVAQMLTDEIGEEGDLLSFGVRFVDMVRPGDIITCDGVVQDVKEEEGYQVVTCDVWAQKAPGDVRVVQGTATFRKPLA</sequence>
<dbReference type="EMBL" id="FTOO01000005">
    <property type="protein sequence ID" value="SIS85652.1"/>
    <property type="molecule type" value="Genomic_DNA"/>
</dbReference>
<dbReference type="PANTHER" id="PTHR43841">
    <property type="entry name" value="3-HYDROXYACYL-THIOESTER DEHYDRATASE HTDX-RELATED"/>
    <property type="match status" value="1"/>
</dbReference>
<accession>A0A1N7MHV3</accession>